<gene>
    <name evidence="7" type="ORF">CHR55_04515</name>
    <name evidence="6" type="ORF">PXH69_02100</name>
</gene>
<dbReference type="Pfam" id="PF00440">
    <property type="entry name" value="TetR_N"/>
    <property type="match status" value="1"/>
</dbReference>
<dbReference type="PROSITE" id="PS50977">
    <property type="entry name" value="HTH_TETR_2"/>
    <property type="match status" value="1"/>
</dbReference>
<reference evidence="7 8" key="1">
    <citation type="submission" date="2017-07" db="EMBL/GenBank/DDBJ databases">
        <title>Draft sequence of Rhodococcus enclensis 23b-28.</title>
        <authorList>
            <person name="Besaury L."/>
            <person name="Sancelme M."/>
            <person name="Amato P."/>
            <person name="Lallement A."/>
            <person name="Delort A.-M."/>
        </authorList>
    </citation>
    <scope>NUCLEOTIDE SEQUENCE [LARGE SCALE GENOMIC DNA]</scope>
    <source>
        <strain evidence="7 8">23b-28</strain>
    </source>
</reference>
<sequence>MQERAKISRRQILQGAADRFEVTGYGSTSMNDIVSAAQMTKGAVYFHFSSKDELAQAVIEEQHQISISAFTAVAATGAPALEQLVMVCHEMGRQLVAEPIVRAGIRLTLELASADGSQGPYVAWIRELRKLAEAAKLEGDIRDDVEPESVGRVVISAFTGVQLVSNVLTRRSDLNDRIDELFTLLLAGVVSDKRRSAVAELVGCRLETYAS</sequence>
<comment type="caution">
    <text evidence="7">The sequence shown here is derived from an EMBL/GenBank/DDBJ whole genome shotgun (WGS) entry which is preliminary data.</text>
</comment>
<dbReference type="InterPro" id="IPR036271">
    <property type="entry name" value="Tet_transcr_reg_TetR-rel_C_sf"/>
</dbReference>
<dbReference type="Gene3D" id="1.10.357.10">
    <property type="entry name" value="Tetracycline Repressor, domain 2"/>
    <property type="match status" value="1"/>
</dbReference>
<dbReference type="InterPro" id="IPR001647">
    <property type="entry name" value="HTH_TetR"/>
</dbReference>
<evidence type="ECO:0000256" key="1">
    <source>
        <dbReference type="ARBA" id="ARBA00023015"/>
    </source>
</evidence>
<dbReference type="AlphaFoldDB" id="A0A069JJ64"/>
<evidence type="ECO:0000313" key="8">
    <source>
        <dbReference type="Proteomes" id="UP000230886"/>
    </source>
</evidence>
<dbReference type="EMBL" id="JARDXE010000001">
    <property type="protein sequence ID" value="MDE8643723.1"/>
    <property type="molecule type" value="Genomic_DNA"/>
</dbReference>
<dbReference type="KEGG" id="rqi:C1M55_04965"/>
<evidence type="ECO:0000256" key="3">
    <source>
        <dbReference type="ARBA" id="ARBA00023163"/>
    </source>
</evidence>
<dbReference type="SUPFAM" id="SSF46689">
    <property type="entry name" value="Homeodomain-like"/>
    <property type="match status" value="1"/>
</dbReference>
<dbReference type="InterPro" id="IPR050109">
    <property type="entry name" value="HTH-type_TetR-like_transc_reg"/>
</dbReference>
<dbReference type="Proteomes" id="UP000230886">
    <property type="component" value="Unassembled WGS sequence"/>
</dbReference>
<dbReference type="RefSeq" id="WP_007734383.1">
    <property type="nucleotide sequence ID" value="NZ_CP025959.1"/>
</dbReference>
<keyword evidence="2 4" id="KW-0238">DNA-binding</keyword>
<dbReference type="SUPFAM" id="SSF48498">
    <property type="entry name" value="Tetracyclin repressor-like, C-terminal domain"/>
    <property type="match status" value="1"/>
</dbReference>
<dbReference type="PANTHER" id="PTHR30055:SF234">
    <property type="entry name" value="HTH-TYPE TRANSCRIPTIONAL REGULATOR BETI"/>
    <property type="match status" value="1"/>
</dbReference>
<dbReference type="InterPro" id="IPR054126">
    <property type="entry name" value="CprB_TetR_C"/>
</dbReference>
<dbReference type="GO" id="GO:0003700">
    <property type="term" value="F:DNA-binding transcription factor activity"/>
    <property type="evidence" value="ECO:0007669"/>
    <property type="project" value="TreeGrafter"/>
</dbReference>
<evidence type="ECO:0000313" key="7">
    <source>
        <dbReference type="EMBL" id="PCK28583.1"/>
    </source>
</evidence>
<dbReference type="Pfam" id="PF21935">
    <property type="entry name" value="TetR_C_45"/>
    <property type="match status" value="1"/>
</dbReference>
<accession>A0A1C4FVS6</accession>
<organism evidence="7 8">
    <name type="scientific">Rhodococcus qingshengii</name>
    <dbReference type="NCBI Taxonomy" id="334542"/>
    <lineage>
        <taxon>Bacteria</taxon>
        <taxon>Bacillati</taxon>
        <taxon>Actinomycetota</taxon>
        <taxon>Actinomycetes</taxon>
        <taxon>Mycobacteriales</taxon>
        <taxon>Nocardiaceae</taxon>
        <taxon>Rhodococcus</taxon>
        <taxon>Rhodococcus erythropolis group</taxon>
    </lineage>
</organism>
<evidence type="ECO:0000313" key="6">
    <source>
        <dbReference type="EMBL" id="MDE8643723.1"/>
    </source>
</evidence>
<keyword evidence="1" id="KW-0805">Transcription regulation</keyword>
<evidence type="ECO:0000256" key="2">
    <source>
        <dbReference type="ARBA" id="ARBA00023125"/>
    </source>
</evidence>
<dbReference type="PANTHER" id="PTHR30055">
    <property type="entry name" value="HTH-TYPE TRANSCRIPTIONAL REGULATOR RUTR"/>
    <property type="match status" value="1"/>
</dbReference>
<keyword evidence="3" id="KW-0804">Transcription</keyword>
<feature type="domain" description="HTH tetR-type" evidence="5">
    <location>
        <begin position="6"/>
        <end position="66"/>
    </location>
</feature>
<evidence type="ECO:0000256" key="4">
    <source>
        <dbReference type="PROSITE-ProRule" id="PRU00335"/>
    </source>
</evidence>
<name>A0A069JJ64_RHOSG</name>
<accession>A0A069JJ64</accession>
<dbReference type="Proteomes" id="UP001217325">
    <property type="component" value="Unassembled WGS sequence"/>
</dbReference>
<evidence type="ECO:0000259" key="5">
    <source>
        <dbReference type="PROSITE" id="PS50977"/>
    </source>
</evidence>
<dbReference type="EMBL" id="NOVD01000002">
    <property type="protein sequence ID" value="PCK28583.1"/>
    <property type="molecule type" value="Genomic_DNA"/>
</dbReference>
<feature type="DNA-binding region" description="H-T-H motif" evidence="4">
    <location>
        <begin position="29"/>
        <end position="48"/>
    </location>
</feature>
<dbReference type="InterPro" id="IPR047923">
    <property type="entry name" value="ArpA-like"/>
</dbReference>
<dbReference type="PRINTS" id="PR00455">
    <property type="entry name" value="HTHTETR"/>
</dbReference>
<reference evidence="6" key="2">
    <citation type="submission" date="2023-02" db="EMBL/GenBank/DDBJ databases">
        <title>A novel hydrolase synthesized by Rhodococcus erythropolis HQ is responsible for the detoxification of Zearalenone.</title>
        <authorList>
            <person name="Hu J."/>
            <person name="Xu J."/>
        </authorList>
    </citation>
    <scope>NUCLEOTIDE SEQUENCE</scope>
    <source>
        <strain evidence="6">HQ</strain>
    </source>
</reference>
<dbReference type="InterPro" id="IPR009057">
    <property type="entry name" value="Homeodomain-like_sf"/>
</dbReference>
<dbReference type="NCBIfam" id="NF041196">
    <property type="entry name" value="ScbR_bind_reg"/>
    <property type="match status" value="1"/>
</dbReference>
<protein>
    <submittedName>
        <fullName evidence="6">ScbR family autoregulator-binding transcription factor</fullName>
    </submittedName>
    <submittedName>
        <fullName evidence="7">TetR/AcrR family transcriptional regulator</fullName>
    </submittedName>
</protein>
<proteinExistence type="predicted"/>
<dbReference type="GO" id="GO:0000976">
    <property type="term" value="F:transcription cis-regulatory region binding"/>
    <property type="evidence" value="ECO:0007669"/>
    <property type="project" value="TreeGrafter"/>
</dbReference>